<gene>
    <name evidence="7" type="ORF">LTR84_010156</name>
</gene>
<evidence type="ECO:0000256" key="3">
    <source>
        <dbReference type="ARBA" id="ARBA00023242"/>
    </source>
</evidence>
<name>A0AAV9MTS3_9EURO</name>
<accession>A0AAV9MTS3</accession>
<evidence type="ECO:0000256" key="2">
    <source>
        <dbReference type="ARBA" id="ARBA00022763"/>
    </source>
</evidence>
<reference evidence="7 8" key="1">
    <citation type="submission" date="2023-08" db="EMBL/GenBank/DDBJ databases">
        <title>Black Yeasts Isolated from many extreme environments.</title>
        <authorList>
            <person name="Coleine C."/>
            <person name="Stajich J.E."/>
            <person name="Selbmann L."/>
        </authorList>
    </citation>
    <scope>NUCLEOTIDE SEQUENCE [LARGE SCALE GENOMIC DNA]</scope>
    <source>
        <strain evidence="7 8">CCFEE 5792</strain>
    </source>
</reference>
<sequence length="470" mass="52052">MATTDDNLSDGESLLRSLTTGLNKSYRLRDRLKALRRENGNLREEIEKLQENSPGPAQQGHDVVLEKLRLENQNLKAELSSANRASQPPGQVAHLFKQNAEKQAEIDSLKSKLRALQSQKRKWRLLHPDFSSPVVSSDEVDRIPSMAPASPIATSSTHTPTPEQDQSARKRHRTQSPAPKSPLREISLNLPNGNTDAQAQSKFRVRRRGSHGSHAIDTVAEDGEDHNAPKGPPEKGAVSPKLESSAHRRLHNLLSAPPPAVQFLSRPSSVSKESSVRPGLQFLPVKIAITTGPEDAEPFRSRPLNRQALSHFKLNPQYNDGLDFAFNETVRNQEARKCLAGCTKPGCCGDKFKAIAATLPRSAMGLSDHELLLEYLGQGSEAKIQGMTPLAKKNLVHEARAKKMANAFGKMHRGSSDRPKTPPEFWGVDVLGSQEERNSHQQANLLERGEVEKRYQEALKENGRWVFADE</sequence>
<keyword evidence="2" id="KW-0227">DNA damage</keyword>
<keyword evidence="3" id="KW-0539">Nucleus</keyword>
<proteinExistence type="predicted"/>
<feature type="domain" description="DNA endonuclease activator Ctp1 C-terminal" evidence="6">
    <location>
        <begin position="325"/>
        <end position="430"/>
    </location>
</feature>
<dbReference type="EMBL" id="JAVRRD010000040">
    <property type="protein sequence ID" value="KAK5045008.1"/>
    <property type="molecule type" value="Genomic_DNA"/>
</dbReference>
<dbReference type="Pfam" id="PF08573">
    <property type="entry name" value="SAE2"/>
    <property type="match status" value="1"/>
</dbReference>
<keyword evidence="4" id="KW-0175">Coiled coil</keyword>
<protein>
    <recommendedName>
        <fullName evidence="6">DNA endonuclease activator Ctp1 C-terminal domain-containing protein</fullName>
    </recommendedName>
</protein>
<keyword evidence="8" id="KW-1185">Reference proteome</keyword>
<dbReference type="GO" id="GO:0005634">
    <property type="term" value="C:nucleus"/>
    <property type="evidence" value="ECO:0007669"/>
    <property type="project" value="UniProtKB-SubCell"/>
</dbReference>
<dbReference type="GO" id="GO:0006281">
    <property type="term" value="P:DNA repair"/>
    <property type="evidence" value="ECO:0007669"/>
    <property type="project" value="InterPro"/>
</dbReference>
<dbReference type="InterPro" id="IPR013882">
    <property type="entry name" value="Ctp1_C"/>
</dbReference>
<dbReference type="RefSeq" id="XP_064700647.1">
    <property type="nucleotide sequence ID" value="XM_064853693.1"/>
</dbReference>
<dbReference type="AlphaFoldDB" id="A0AAV9MTS3"/>
<feature type="region of interest" description="Disordered" evidence="5">
    <location>
        <begin position="130"/>
        <end position="245"/>
    </location>
</feature>
<comment type="caution">
    <text evidence="7">The sequence shown here is derived from an EMBL/GenBank/DDBJ whole genome shotgun (WGS) entry which is preliminary data.</text>
</comment>
<evidence type="ECO:0000259" key="6">
    <source>
        <dbReference type="Pfam" id="PF08573"/>
    </source>
</evidence>
<evidence type="ECO:0000313" key="8">
    <source>
        <dbReference type="Proteomes" id="UP001358417"/>
    </source>
</evidence>
<feature type="compositionally biased region" description="Polar residues" evidence="5">
    <location>
        <begin position="189"/>
        <end position="201"/>
    </location>
</feature>
<evidence type="ECO:0000313" key="7">
    <source>
        <dbReference type="EMBL" id="KAK5045008.1"/>
    </source>
</evidence>
<organism evidence="7 8">
    <name type="scientific">Exophiala bonariae</name>
    <dbReference type="NCBI Taxonomy" id="1690606"/>
    <lineage>
        <taxon>Eukaryota</taxon>
        <taxon>Fungi</taxon>
        <taxon>Dikarya</taxon>
        <taxon>Ascomycota</taxon>
        <taxon>Pezizomycotina</taxon>
        <taxon>Eurotiomycetes</taxon>
        <taxon>Chaetothyriomycetidae</taxon>
        <taxon>Chaetothyriales</taxon>
        <taxon>Herpotrichiellaceae</taxon>
        <taxon>Exophiala</taxon>
    </lineage>
</organism>
<evidence type="ECO:0000256" key="4">
    <source>
        <dbReference type="SAM" id="Coils"/>
    </source>
</evidence>
<comment type="subcellular location">
    <subcellularLocation>
        <location evidence="1">Nucleus</location>
    </subcellularLocation>
</comment>
<dbReference type="GeneID" id="89978314"/>
<feature type="compositionally biased region" description="Polar residues" evidence="5">
    <location>
        <begin position="152"/>
        <end position="165"/>
    </location>
</feature>
<evidence type="ECO:0000256" key="1">
    <source>
        <dbReference type="ARBA" id="ARBA00004123"/>
    </source>
</evidence>
<dbReference type="Proteomes" id="UP001358417">
    <property type="component" value="Unassembled WGS sequence"/>
</dbReference>
<feature type="coiled-coil region" evidence="4">
    <location>
        <begin position="25"/>
        <end position="126"/>
    </location>
</feature>
<evidence type="ECO:0000256" key="5">
    <source>
        <dbReference type="SAM" id="MobiDB-lite"/>
    </source>
</evidence>